<evidence type="ECO:0000313" key="12">
    <source>
        <dbReference type="Proteomes" id="UP000007347"/>
    </source>
</evidence>
<dbReference type="InterPro" id="IPR014014">
    <property type="entry name" value="RNA_helicase_DEAD_Q_motif"/>
</dbReference>
<dbReference type="SMART" id="SM00487">
    <property type="entry name" value="DEXDc"/>
    <property type="match status" value="1"/>
</dbReference>
<dbReference type="GO" id="GO:0005524">
    <property type="term" value="F:ATP binding"/>
    <property type="evidence" value="ECO:0007669"/>
    <property type="project" value="UniProtKB-KW"/>
</dbReference>
<dbReference type="InterPro" id="IPR011545">
    <property type="entry name" value="DEAD/DEAH_box_helicase_dom"/>
</dbReference>
<dbReference type="PANTHER" id="PTHR47959">
    <property type="entry name" value="ATP-DEPENDENT RNA HELICASE RHLE-RELATED"/>
    <property type="match status" value="1"/>
</dbReference>
<dbReference type="NCBIfam" id="NF008744">
    <property type="entry name" value="PRK11776.1"/>
    <property type="match status" value="1"/>
</dbReference>
<feature type="domain" description="Helicase C-terminal" evidence="9">
    <location>
        <begin position="233"/>
        <end position="379"/>
    </location>
</feature>
<gene>
    <name evidence="11" type="primary">dbpA</name>
    <name evidence="11" type="ordered locus">TOL2_C26410</name>
</gene>
<dbReference type="EMBL" id="FO203503">
    <property type="protein sequence ID" value="CCK80800.1"/>
    <property type="molecule type" value="Genomic_DNA"/>
</dbReference>
<dbReference type="CDD" id="cd18787">
    <property type="entry name" value="SF2_C_DEAD"/>
    <property type="match status" value="1"/>
</dbReference>
<dbReference type="InterPro" id="IPR027417">
    <property type="entry name" value="P-loop_NTPase"/>
</dbReference>
<evidence type="ECO:0000259" key="9">
    <source>
        <dbReference type="PROSITE" id="PS51194"/>
    </source>
</evidence>
<dbReference type="GO" id="GO:0016787">
    <property type="term" value="F:hydrolase activity"/>
    <property type="evidence" value="ECO:0007669"/>
    <property type="project" value="UniProtKB-KW"/>
</dbReference>
<dbReference type="Proteomes" id="UP000007347">
    <property type="component" value="Chromosome"/>
</dbReference>
<dbReference type="InterPro" id="IPR001650">
    <property type="entry name" value="Helicase_C-like"/>
</dbReference>
<feature type="domain" description="DEAD-box RNA helicase Q" evidence="10">
    <location>
        <begin position="2"/>
        <end position="30"/>
    </location>
</feature>
<dbReference type="GO" id="GO:0003676">
    <property type="term" value="F:nucleic acid binding"/>
    <property type="evidence" value="ECO:0007669"/>
    <property type="project" value="InterPro"/>
</dbReference>
<evidence type="ECO:0000256" key="2">
    <source>
        <dbReference type="ARBA" id="ARBA00022801"/>
    </source>
</evidence>
<dbReference type="KEGG" id="dto:TOL2_C26410"/>
<dbReference type="InterPro" id="IPR014001">
    <property type="entry name" value="Helicase_ATP-bd"/>
</dbReference>
<dbReference type="InterPro" id="IPR012677">
    <property type="entry name" value="Nucleotide-bd_a/b_plait_sf"/>
</dbReference>
<dbReference type="SMART" id="SM00490">
    <property type="entry name" value="HELICc"/>
    <property type="match status" value="1"/>
</dbReference>
<keyword evidence="2 7" id="KW-0378">Hydrolase</keyword>
<dbReference type="InterPro" id="IPR050079">
    <property type="entry name" value="DEAD_box_RNA_helicase"/>
</dbReference>
<comment type="similarity">
    <text evidence="5 7">Belongs to the DEAD box helicase family.</text>
</comment>
<dbReference type="CDD" id="cd00268">
    <property type="entry name" value="DEADc"/>
    <property type="match status" value="1"/>
</dbReference>
<keyword evidence="1 7" id="KW-0547">Nucleotide-binding</keyword>
<evidence type="ECO:0000259" key="8">
    <source>
        <dbReference type="PROSITE" id="PS51192"/>
    </source>
</evidence>
<dbReference type="SUPFAM" id="SSF52540">
    <property type="entry name" value="P-loop containing nucleoside triphosphate hydrolases"/>
    <property type="match status" value="1"/>
</dbReference>
<dbReference type="PROSITE" id="PS51194">
    <property type="entry name" value="HELICASE_CTER"/>
    <property type="match status" value="1"/>
</dbReference>
<dbReference type="GO" id="GO:0003724">
    <property type="term" value="F:RNA helicase activity"/>
    <property type="evidence" value="ECO:0007669"/>
    <property type="project" value="InterPro"/>
</dbReference>
<evidence type="ECO:0000256" key="3">
    <source>
        <dbReference type="ARBA" id="ARBA00022806"/>
    </source>
</evidence>
<evidence type="ECO:0000256" key="1">
    <source>
        <dbReference type="ARBA" id="ARBA00022741"/>
    </source>
</evidence>
<dbReference type="Pfam" id="PF00270">
    <property type="entry name" value="DEAD"/>
    <property type="match status" value="1"/>
</dbReference>
<name>K0NIP4_DESTT</name>
<dbReference type="PROSITE" id="PS51192">
    <property type="entry name" value="HELICASE_ATP_BIND_1"/>
    <property type="match status" value="1"/>
</dbReference>
<dbReference type="GO" id="GO:0005829">
    <property type="term" value="C:cytosol"/>
    <property type="evidence" value="ECO:0007669"/>
    <property type="project" value="TreeGrafter"/>
</dbReference>
<dbReference type="InterPro" id="IPR005580">
    <property type="entry name" value="DbpA/CsdA_RNA-bd_dom"/>
</dbReference>
<dbReference type="Gene3D" id="3.30.70.330">
    <property type="match status" value="1"/>
</dbReference>
<evidence type="ECO:0000313" key="11">
    <source>
        <dbReference type="EMBL" id="CCK80800.1"/>
    </source>
</evidence>
<proteinExistence type="inferred from homology"/>
<sequence length="458" mass="50924">MKAFTALPLTKPMIENLETLGYQEMTPVQAGSLPHVLKGEDLLAQAKTGSGKTAAFGIGLLHNLNVKRFRVQALVMCPTRELAEQVAGELRRIARFKHNIKIVTICGGVPFLPQQISLEHQGHIVVGTPGRIEQHLKRKTMNLDHVTTLVLDEADRMLDVGFADSIEMIMGYVPKHRQTLLFSATFPKPILDLSTRFQKNAHQVVVDVEHEENVIRQYFFEAGWEWKPVVTAQILDAYKPASALIFCNTKLQCKSLSKFLEAKGFSSLAIHGDLEQKDRTQILVRFSNGSTPILVATDVAARGLDISGLSAVINFDLPFEPEVYIHRIGRTGRAGKEGMAFSLMTPKEQFRLEEINTLMGTAFEVSDIEDLEPATKEHATPAMVTFSINGGRKAKLRPGDILGALTKDAGIDGSCVGKIDCFEFYSYVAIERTMADKAQKALFRNKIKGRNFIVHRHE</sequence>
<dbReference type="RefSeq" id="WP_014958093.1">
    <property type="nucleotide sequence ID" value="NC_018645.1"/>
</dbReference>
<dbReference type="OrthoDB" id="9805696at2"/>
<feature type="domain" description="Helicase ATP-binding" evidence="8">
    <location>
        <begin position="33"/>
        <end position="204"/>
    </location>
</feature>
<dbReference type="STRING" id="651182.TOL2_C26410"/>
<keyword evidence="12" id="KW-1185">Reference proteome</keyword>
<feature type="short sequence motif" description="Q motif" evidence="6">
    <location>
        <begin position="2"/>
        <end position="30"/>
    </location>
</feature>
<dbReference type="Pfam" id="PF00271">
    <property type="entry name" value="Helicase_C"/>
    <property type="match status" value="1"/>
</dbReference>
<keyword evidence="4 7" id="KW-0067">ATP-binding</keyword>
<dbReference type="InterPro" id="IPR044742">
    <property type="entry name" value="DEAD/DEAH_RhlB"/>
</dbReference>
<evidence type="ECO:0000256" key="6">
    <source>
        <dbReference type="PROSITE-ProRule" id="PRU00552"/>
    </source>
</evidence>
<dbReference type="AlphaFoldDB" id="K0NIP4"/>
<protein>
    <submittedName>
        <fullName evidence="11">DbpA: ATP-independent RNA helicase</fullName>
    </submittedName>
</protein>
<evidence type="ECO:0000259" key="10">
    <source>
        <dbReference type="PROSITE" id="PS51195"/>
    </source>
</evidence>
<dbReference type="Pfam" id="PF03880">
    <property type="entry name" value="DbpA"/>
    <property type="match status" value="1"/>
</dbReference>
<dbReference type="HOGENOM" id="CLU_003041_1_3_7"/>
<accession>K0NIP4</accession>
<evidence type="ECO:0000256" key="7">
    <source>
        <dbReference type="RuleBase" id="RU000492"/>
    </source>
</evidence>
<dbReference type="PROSITE" id="PS51195">
    <property type="entry name" value="Q_MOTIF"/>
    <property type="match status" value="1"/>
</dbReference>
<dbReference type="PANTHER" id="PTHR47959:SF1">
    <property type="entry name" value="ATP-DEPENDENT RNA HELICASE DBPA"/>
    <property type="match status" value="1"/>
</dbReference>
<evidence type="ECO:0000256" key="5">
    <source>
        <dbReference type="ARBA" id="ARBA00038437"/>
    </source>
</evidence>
<keyword evidence="3 7" id="KW-0347">Helicase</keyword>
<organism evidence="11 12">
    <name type="scientific">Desulfobacula toluolica (strain DSM 7467 / Tol2)</name>
    <dbReference type="NCBI Taxonomy" id="651182"/>
    <lineage>
        <taxon>Bacteria</taxon>
        <taxon>Pseudomonadati</taxon>
        <taxon>Thermodesulfobacteriota</taxon>
        <taxon>Desulfobacteria</taxon>
        <taxon>Desulfobacterales</taxon>
        <taxon>Desulfobacteraceae</taxon>
        <taxon>Desulfobacula</taxon>
    </lineage>
</organism>
<reference evidence="11 12" key="1">
    <citation type="journal article" date="2013" name="Environ. Microbiol.">
        <title>Complete genome, catabolic sub-proteomes and key-metabolites of Desulfobacula toluolica Tol2, a marine, aromatic compound-degrading, sulfate-reducing bacterium.</title>
        <authorList>
            <person name="Wohlbrand L."/>
            <person name="Jacob J.H."/>
            <person name="Kube M."/>
            <person name="Mussmann M."/>
            <person name="Jarling R."/>
            <person name="Beck A."/>
            <person name="Amann R."/>
            <person name="Wilkes H."/>
            <person name="Reinhardt R."/>
            <person name="Rabus R."/>
        </authorList>
    </citation>
    <scope>NUCLEOTIDE SEQUENCE [LARGE SCALE GENOMIC DNA]</scope>
    <source>
        <strain evidence="12">DSM 7467 / Tol2</strain>
    </source>
</reference>
<dbReference type="InterPro" id="IPR000629">
    <property type="entry name" value="RNA-helicase_DEAD-box_CS"/>
</dbReference>
<dbReference type="Gene3D" id="3.40.50.300">
    <property type="entry name" value="P-loop containing nucleotide triphosphate hydrolases"/>
    <property type="match status" value="2"/>
</dbReference>
<evidence type="ECO:0000256" key="4">
    <source>
        <dbReference type="ARBA" id="ARBA00022840"/>
    </source>
</evidence>
<dbReference type="PROSITE" id="PS00039">
    <property type="entry name" value="DEAD_ATP_HELICASE"/>
    <property type="match status" value="1"/>
</dbReference>